<comment type="caution">
    <text evidence="15">The sequence shown here is derived from an EMBL/GenBank/DDBJ whole genome shotgun (WGS) entry which is preliminary data.</text>
</comment>
<dbReference type="SUPFAM" id="SSF88697">
    <property type="entry name" value="PUA domain-like"/>
    <property type="match status" value="1"/>
</dbReference>
<evidence type="ECO:0000256" key="10">
    <source>
        <dbReference type="ARBA" id="ARBA00025699"/>
    </source>
</evidence>
<feature type="domain" description="Ribosomal RNA small subunit methyltransferase E methyltransferase" evidence="13">
    <location>
        <begin position="80"/>
        <end position="234"/>
    </location>
</feature>
<feature type="domain" description="Ribosomal RNA small subunit methyltransferase E PUA-like" evidence="14">
    <location>
        <begin position="22"/>
        <end position="63"/>
    </location>
</feature>
<evidence type="ECO:0000256" key="12">
    <source>
        <dbReference type="PIRNR" id="PIRNR015601"/>
    </source>
</evidence>
<keyword evidence="9 12" id="KW-0949">S-adenosyl-L-methionine</keyword>
<dbReference type="EMBL" id="JAOVQO010000009">
    <property type="protein sequence ID" value="MCU9848561.1"/>
    <property type="molecule type" value="Genomic_DNA"/>
</dbReference>
<dbReference type="PANTHER" id="PTHR30027">
    <property type="entry name" value="RIBOSOMAL RNA SMALL SUBUNIT METHYLTRANSFERASE E"/>
    <property type="match status" value="1"/>
</dbReference>
<evidence type="ECO:0000256" key="9">
    <source>
        <dbReference type="ARBA" id="ARBA00022691"/>
    </source>
</evidence>
<evidence type="ECO:0000256" key="11">
    <source>
        <dbReference type="ARBA" id="ARBA00047944"/>
    </source>
</evidence>
<keyword evidence="8 12" id="KW-0808">Transferase</keyword>
<evidence type="ECO:0000256" key="4">
    <source>
        <dbReference type="ARBA" id="ARBA00013673"/>
    </source>
</evidence>
<evidence type="ECO:0000256" key="3">
    <source>
        <dbReference type="ARBA" id="ARBA00012328"/>
    </source>
</evidence>
<proteinExistence type="inferred from homology"/>
<evidence type="ECO:0000256" key="8">
    <source>
        <dbReference type="ARBA" id="ARBA00022679"/>
    </source>
</evidence>
<dbReference type="InterPro" id="IPR046886">
    <property type="entry name" value="RsmE_MTase_dom"/>
</dbReference>
<comment type="similarity">
    <text evidence="2 12">Belongs to the RNA methyltransferase RsmE family.</text>
</comment>
<dbReference type="Pfam" id="PF04452">
    <property type="entry name" value="Methyltrans_RNA"/>
    <property type="match status" value="1"/>
</dbReference>
<dbReference type="Gene3D" id="3.40.1280.10">
    <property type="match status" value="1"/>
</dbReference>
<comment type="subcellular location">
    <subcellularLocation>
        <location evidence="1 12">Cytoplasm</location>
    </subcellularLocation>
</comment>
<dbReference type="NCBIfam" id="NF008696">
    <property type="entry name" value="PRK11713.3-5"/>
    <property type="match status" value="1"/>
</dbReference>
<comment type="function">
    <text evidence="10 12">Specifically methylates the N3 position of the uracil ring of uridine 1498 (m3U1498) in 16S rRNA. Acts on the fully assembled 30S ribosomal subunit.</text>
</comment>
<dbReference type="GO" id="GO:0032259">
    <property type="term" value="P:methylation"/>
    <property type="evidence" value="ECO:0007669"/>
    <property type="project" value="UniProtKB-KW"/>
</dbReference>
<evidence type="ECO:0000256" key="2">
    <source>
        <dbReference type="ARBA" id="ARBA00005528"/>
    </source>
</evidence>
<keyword evidence="16" id="KW-1185">Reference proteome</keyword>
<dbReference type="InterPro" id="IPR015947">
    <property type="entry name" value="PUA-like_sf"/>
</dbReference>
<dbReference type="InterPro" id="IPR006700">
    <property type="entry name" value="RsmE"/>
</dbReference>
<dbReference type="Pfam" id="PF20260">
    <property type="entry name" value="PUA_4"/>
    <property type="match status" value="1"/>
</dbReference>
<dbReference type="SUPFAM" id="SSF75217">
    <property type="entry name" value="alpha/beta knot"/>
    <property type="match status" value="1"/>
</dbReference>
<evidence type="ECO:0000313" key="15">
    <source>
        <dbReference type="EMBL" id="MCU9848561.1"/>
    </source>
</evidence>
<comment type="catalytic activity">
    <reaction evidence="11 12">
        <text>uridine(1498) in 16S rRNA + S-adenosyl-L-methionine = N(3)-methyluridine(1498) in 16S rRNA + S-adenosyl-L-homocysteine + H(+)</text>
        <dbReference type="Rhea" id="RHEA:42920"/>
        <dbReference type="Rhea" id="RHEA-COMP:10283"/>
        <dbReference type="Rhea" id="RHEA-COMP:10284"/>
        <dbReference type="ChEBI" id="CHEBI:15378"/>
        <dbReference type="ChEBI" id="CHEBI:57856"/>
        <dbReference type="ChEBI" id="CHEBI:59789"/>
        <dbReference type="ChEBI" id="CHEBI:65315"/>
        <dbReference type="ChEBI" id="CHEBI:74502"/>
        <dbReference type="EC" id="2.1.1.193"/>
    </reaction>
</comment>
<sequence>MALAKIRLCVDQPLGAGQSVLLTEAQAHYLFGVMREGVGTQVLLFNGQDGEWLAEVSEAAKKRGALLCLAATRAQTVLPDLWLLFAPVKKARTDFIVEKAVELGVARLQPVLTEFTSSERFRRDKAEAHVREAAEQCGALALPAVEDAAPLSRVLAGWDPARRILWADESEAGAATTFAGLAPGPWAILIGPEGGFSETERTRLRALPYIRPVALGPRILRAETAALAAITLWQTHLGDWR</sequence>
<dbReference type="RefSeq" id="WP_263336016.1">
    <property type="nucleotide sequence ID" value="NZ_JAOVQO010000009.1"/>
</dbReference>
<dbReference type="Proteomes" id="UP001209535">
    <property type="component" value="Unassembled WGS sequence"/>
</dbReference>
<dbReference type="InterPro" id="IPR029028">
    <property type="entry name" value="Alpha/beta_knot_MTases"/>
</dbReference>
<accession>A0ABT2X3N3</accession>
<gene>
    <name evidence="15" type="ORF">OEZ60_11115</name>
</gene>
<dbReference type="EC" id="2.1.1.193" evidence="3 12"/>
<evidence type="ECO:0000256" key="5">
    <source>
        <dbReference type="ARBA" id="ARBA00022490"/>
    </source>
</evidence>
<organism evidence="15 16">
    <name type="scientific">Albidovulum salinarum</name>
    <dbReference type="NCBI Taxonomy" id="2984153"/>
    <lineage>
        <taxon>Bacteria</taxon>
        <taxon>Pseudomonadati</taxon>
        <taxon>Pseudomonadota</taxon>
        <taxon>Alphaproteobacteria</taxon>
        <taxon>Rhodobacterales</taxon>
        <taxon>Paracoccaceae</taxon>
        <taxon>Albidovulum</taxon>
    </lineage>
</organism>
<keyword evidence="5 12" id="KW-0963">Cytoplasm</keyword>
<dbReference type="GO" id="GO:0008168">
    <property type="term" value="F:methyltransferase activity"/>
    <property type="evidence" value="ECO:0007669"/>
    <property type="project" value="UniProtKB-KW"/>
</dbReference>
<evidence type="ECO:0000256" key="7">
    <source>
        <dbReference type="ARBA" id="ARBA00022603"/>
    </source>
</evidence>
<dbReference type="Gene3D" id="2.40.240.20">
    <property type="entry name" value="Hypothetical PUA domain-like, domain 1"/>
    <property type="match status" value="1"/>
</dbReference>
<keyword evidence="7 12" id="KW-0489">Methyltransferase</keyword>
<dbReference type="PIRSF" id="PIRSF015601">
    <property type="entry name" value="MTase_slr0722"/>
    <property type="match status" value="1"/>
</dbReference>
<evidence type="ECO:0000256" key="1">
    <source>
        <dbReference type="ARBA" id="ARBA00004496"/>
    </source>
</evidence>
<dbReference type="CDD" id="cd18084">
    <property type="entry name" value="RsmE-like"/>
    <property type="match status" value="1"/>
</dbReference>
<reference evidence="15 16" key="1">
    <citation type="submission" date="2022-10" db="EMBL/GenBank/DDBJ databases">
        <title>Defluviimonas sp. nov., isolated from ocean surface sediments.</title>
        <authorList>
            <person name="He W."/>
            <person name="Wang L."/>
            <person name="Zhang D.-F."/>
        </authorList>
    </citation>
    <scope>NUCLEOTIDE SEQUENCE [LARGE SCALE GENOMIC DNA]</scope>
    <source>
        <strain evidence="15 16">WL0024</strain>
    </source>
</reference>
<name>A0ABT2X3N3_9RHOB</name>
<evidence type="ECO:0000259" key="13">
    <source>
        <dbReference type="Pfam" id="PF04452"/>
    </source>
</evidence>
<evidence type="ECO:0000313" key="16">
    <source>
        <dbReference type="Proteomes" id="UP001209535"/>
    </source>
</evidence>
<evidence type="ECO:0000259" key="14">
    <source>
        <dbReference type="Pfam" id="PF20260"/>
    </source>
</evidence>
<evidence type="ECO:0000256" key="6">
    <source>
        <dbReference type="ARBA" id="ARBA00022552"/>
    </source>
</evidence>
<dbReference type="InterPro" id="IPR029026">
    <property type="entry name" value="tRNA_m1G_MTases_N"/>
</dbReference>
<keyword evidence="6 12" id="KW-0698">rRNA processing</keyword>
<dbReference type="NCBIfam" id="TIGR00046">
    <property type="entry name" value="RsmE family RNA methyltransferase"/>
    <property type="match status" value="1"/>
</dbReference>
<protein>
    <recommendedName>
        <fullName evidence="4 12">Ribosomal RNA small subunit methyltransferase E</fullName>
        <ecNumber evidence="3 12">2.1.1.193</ecNumber>
    </recommendedName>
</protein>
<dbReference type="PANTHER" id="PTHR30027:SF3">
    <property type="entry name" value="16S RRNA (URACIL(1498)-N(3))-METHYLTRANSFERASE"/>
    <property type="match status" value="1"/>
</dbReference>
<dbReference type="InterPro" id="IPR046887">
    <property type="entry name" value="RsmE_PUA-like"/>
</dbReference>